<evidence type="ECO:0000259" key="2">
    <source>
        <dbReference type="Pfam" id="PF02481"/>
    </source>
</evidence>
<dbReference type="OrthoDB" id="9785707at2"/>
<dbReference type="KEGG" id="sgn:SGRA_4047"/>
<dbReference type="GO" id="GO:0009294">
    <property type="term" value="P:DNA-mediated transformation"/>
    <property type="evidence" value="ECO:0007669"/>
    <property type="project" value="InterPro"/>
</dbReference>
<organism evidence="4 5">
    <name type="scientific">Saprospira grandis (strain Lewin)</name>
    <dbReference type="NCBI Taxonomy" id="984262"/>
    <lineage>
        <taxon>Bacteria</taxon>
        <taxon>Pseudomonadati</taxon>
        <taxon>Bacteroidota</taxon>
        <taxon>Saprospiria</taxon>
        <taxon>Saprospirales</taxon>
        <taxon>Saprospiraceae</taxon>
        <taxon>Saprospira</taxon>
    </lineage>
</organism>
<dbReference type="eggNOG" id="COG0758">
    <property type="taxonomic scope" value="Bacteria"/>
</dbReference>
<accession>H6L8N7</accession>
<dbReference type="NCBIfam" id="TIGR00732">
    <property type="entry name" value="dprA"/>
    <property type="match status" value="1"/>
</dbReference>
<feature type="domain" description="DprA winged helix" evidence="3">
    <location>
        <begin position="306"/>
        <end position="360"/>
    </location>
</feature>
<dbReference type="Pfam" id="PF02481">
    <property type="entry name" value="DNA_processg_A"/>
    <property type="match status" value="1"/>
</dbReference>
<reference evidence="4 5" key="1">
    <citation type="journal article" date="2012" name="Stand. Genomic Sci.">
        <title>Complete genome sequencing and analysis of Saprospira grandis str. Lewin, a predatory marine bacterium.</title>
        <authorList>
            <person name="Saw J.H."/>
            <person name="Yuryev A."/>
            <person name="Kanbe M."/>
            <person name="Hou S."/>
            <person name="Young A.G."/>
            <person name="Aizawa S."/>
            <person name="Alam M."/>
        </authorList>
    </citation>
    <scope>NUCLEOTIDE SEQUENCE [LARGE SCALE GENOMIC DNA]</scope>
    <source>
        <strain evidence="4 5">Lewin</strain>
    </source>
</reference>
<dbReference type="SUPFAM" id="SSF102405">
    <property type="entry name" value="MCP/YpsA-like"/>
    <property type="match status" value="1"/>
</dbReference>
<dbReference type="PANTHER" id="PTHR43022">
    <property type="entry name" value="PROTEIN SMF"/>
    <property type="match status" value="1"/>
</dbReference>
<dbReference type="STRING" id="984262.SGRA_4047"/>
<dbReference type="SUPFAM" id="SSF47781">
    <property type="entry name" value="RuvA domain 2-like"/>
    <property type="match status" value="1"/>
</dbReference>
<dbReference type="InterPro" id="IPR010994">
    <property type="entry name" value="RuvA_2-like"/>
</dbReference>
<dbReference type="PANTHER" id="PTHR43022:SF1">
    <property type="entry name" value="PROTEIN SMF"/>
    <property type="match status" value="1"/>
</dbReference>
<dbReference type="InterPro" id="IPR003488">
    <property type="entry name" value="DprA"/>
</dbReference>
<dbReference type="Gene3D" id="3.40.50.450">
    <property type="match status" value="1"/>
</dbReference>
<evidence type="ECO:0000313" key="5">
    <source>
        <dbReference type="Proteomes" id="UP000007519"/>
    </source>
</evidence>
<dbReference type="EMBL" id="CP002831">
    <property type="protein sequence ID" value="AFC26762.1"/>
    <property type="molecule type" value="Genomic_DNA"/>
</dbReference>
<evidence type="ECO:0000259" key="3">
    <source>
        <dbReference type="Pfam" id="PF17782"/>
    </source>
</evidence>
<sequence length="365" mass="41025">MLDEKEKLWAIALQQSPQMGAIRARRLLRDFGSIQAIYEADAVALAQASYIGKTAMRHILSREGLEMAKRELDFVEKKGIELLLFGQSNYPRRLLQIEDAPFLLYYKGSAPLDQLRTLSVVGTRKPTENGRAACERILTEIKEFSPLIVSGLAYGIDACAHRKALDLGLETVAVLAHGLNRIYPPQHRSLAEQMLEQGGLLTEFISQNKPLACNFPMRNRIIAGLSDALWVVETGPKGGSMISAQKAIDYQRKVFALPGRWNDKQSLGCNELIRQQTALLLSRGQQLAQSMKWSQPKRGQQQQLFQQLSPKEQQITDLLLGGQQLHYNQLLAQLPWGHSQLIELLLQLEMRGLIKALAGKYYRLA</sequence>
<dbReference type="RefSeq" id="WP_015694344.1">
    <property type="nucleotide sequence ID" value="NC_016940.1"/>
</dbReference>
<dbReference type="InterPro" id="IPR057666">
    <property type="entry name" value="DrpA_SLOG"/>
</dbReference>
<keyword evidence="5" id="KW-1185">Reference proteome</keyword>
<dbReference type="InterPro" id="IPR041614">
    <property type="entry name" value="DprA_WH"/>
</dbReference>
<protein>
    <submittedName>
        <fullName evidence="4">DNA protecting protein DprA</fullName>
    </submittedName>
</protein>
<dbReference type="Proteomes" id="UP000007519">
    <property type="component" value="Chromosome"/>
</dbReference>
<evidence type="ECO:0000256" key="1">
    <source>
        <dbReference type="ARBA" id="ARBA00006525"/>
    </source>
</evidence>
<dbReference type="HOGENOM" id="CLU_029601_0_3_10"/>
<name>H6L8N7_SAPGL</name>
<feature type="domain" description="Smf/DprA SLOG" evidence="2">
    <location>
        <begin position="82"/>
        <end position="290"/>
    </location>
</feature>
<dbReference type="Pfam" id="PF17782">
    <property type="entry name" value="WHD_DprA"/>
    <property type="match status" value="1"/>
</dbReference>
<proteinExistence type="inferred from homology"/>
<evidence type="ECO:0000313" key="4">
    <source>
        <dbReference type="EMBL" id="AFC26762.1"/>
    </source>
</evidence>
<dbReference type="AlphaFoldDB" id="H6L8N7"/>
<gene>
    <name evidence="4" type="primary">smf</name>
    <name evidence="4" type="ordered locus">SGRA_4047</name>
</gene>
<comment type="similarity">
    <text evidence="1">Belongs to the DprA/Smf family.</text>
</comment>